<dbReference type="AlphaFoldDB" id="A0A368ZHH7"/>
<accession>A0A368ZHH7</accession>
<evidence type="ECO:0000313" key="2">
    <source>
        <dbReference type="Proteomes" id="UP000253436"/>
    </source>
</evidence>
<organism evidence="1 2">
    <name type="scientific">Winogradskyella arenosi</name>
    <dbReference type="NCBI Taxonomy" id="533325"/>
    <lineage>
        <taxon>Bacteria</taxon>
        <taxon>Pseudomonadati</taxon>
        <taxon>Bacteroidota</taxon>
        <taxon>Flavobacteriia</taxon>
        <taxon>Flavobacteriales</taxon>
        <taxon>Flavobacteriaceae</taxon>
        <taxon>Winogradskyella</taxon>
    </lineage>
</organism>
<comment type="caution">
    <text evidence="1">The sequence shown here is derived from an EMBL/GenBank/DDBJ whole genome shotgun (WGS) entry which is preliminary data.</text>
</comment>
<name>A0A368ZHH7_9FLAO</name>
<dbReference type="RefSeq" id="WP_147269450.1">
    <property type="nucleotide sequence ID" value="NZ_QPJO01000002.1"/>
</dbReference>
<sequence>MKTATLFLACFMLLKPTIPFVEYAAFYDYIKNELCVNKDRPQLQCNGKCHLKKELAKASDSDNSKDKNHASSSEHQVVFFQEVFNAPIHDAVSDYSPQLITPYNRIYKFQFTNSIFHPPLG</sequence>
<reference evidence="1 2" key="1">
    <citation type="submission" date="2018-07" db="EMBL/GenBank/DDBJ databases">
        <title>Genomic Encyclopedia of Type Strains, Phase III (KMG-III): the genomes of soil and plant-associated and newly described type strains.</title>
        <authorList>
            <person name="Whitman W."/>
        </authorList>
    </citation>
    <scope>NUCLEOTIDE SEQUENCE [LARGE SCALE GENOMIC DNA]</scope>
    <source>
        <strain evidence="1 2">CECT 7958</strain>
    </source>
</reference>
<dbReference type="EMBL" id="QPJO01000002">
    <property type="protein sequence ID" value="RCW92309.1"/>
    <property type="molecule type" value="Genomic_DNA"/>
</dbReference>
<dbReference type="OrthoDB" id="980645at2"/>
<dbReference type="Proteomes" id="UP000253436">
    <property type="component" value="Unassembled WGS sequence"/>
</dbReference>
<gene>
    <name evidence="1" type="ORF">DFQ08_102333</name>
</gene>
<protein>
    <submittedName>
        <fullName evidence="1">Uncharacterized protein</fullName>
    </submittedName>
</protein>
<keyword evidence="2" id="KW-1185">Reference proteome</keyword>
<evidence type="ECO:0000313" key="1">
    <source>
        <dbReference type="EMBL" id="RCW92309.1"/>
    </source>
</evidence>
<proteinExistence type="predicted"/>